<name>A0A8T0P3Q5_PANVG</name>
<dbReference type="EMBL" id="CM029052">
    <property type="protein sequence ID" value="KAG2556290.1"/>
    <property type="molecule type" value="Genomic_DNA"/>
</dbReference>
<proteinExistence type="predicted"/>
<organism evidence="2 3">
    <name type="scientific">Panicum virgatum</name>
    <name type="common">Blackwell switchgrass</name>
    <dbReference type="NCBI Taxonomy" id="38727"/>
    <lineage>
        <taxon>Eukaryota</taxon>
        <taxon>Viridiplantae</taxon>
        <taxon>Streptophyta</taxon>
        <taxon>Embryophyta</taxon>
        <taxon>Tracheophyta</taxon>
        <taxon>Spermatophyta</taxon>
        <taxon>Magnoliopsida</taxon>
        <taxon>Liliopsida</taxon>
        <taxon>Poales</taxon>
        <taxon>Poaceae</taxon>
        <taxon>PACMAD clade</taxon>
        <taxon>Panicoideae</taxon>
        <taxon>Panicodae</taxon>
        <taxon>Paniceae</taxon>
        <taxon>Panicinae</taxon>
        <taxon>Panicum</taxon>
        <taxon>Panicum sect. Hiantes</taxon>
    </lineage>
</organism>
<dbReference type="AlphaFoldDB" id="A0A8T0P3Q5"/>
<reference evidence="2" key="1">
    <citation type="submission" date="2020-05" db="EMBL/GenBank/DDBJ databases">
        <title>WGS assembly of Panicum virgatum.</title>
        <authorList>
            <person name="Lovell J.T."/>
            <person name="Jenkins J."/>
            <person name="Shu S."/>
            <person name="Juenger T.E."/>
            <person name="Schmutz J."/>
        </authorList>
    </citation>
    <scope>NUCLEOTIDE SEQUENCE</scope>
    <source>
        <strain evidence="2">AP13</strain>
    </source>
</reference>
<comment type="caution">
    <text evidence="2">The sequence shown here is derived from an EMBL/GenBank/DDBJ whole genome shotgun (WGS) entry which is preliminary data.</text>
</comment>
<dbReference type="Proteomes" id="UP000823388">
    <property type="component" value="Chromosome 8N"/>
</dbReference>
<gene>
    <name evidence="2" type="ORF">PVAP13_8NG074602</name>
</gene>
<protein>
    <submittedName>
        <fullName evidence="2">Uncharacterized protein</fullName>
    </submittedName>
</protein>
<evidence type="ECO:0000313" key="2">
    <source>
        <dbReference type="EMBL" id="KAG2556290.1"/>
    </source>
</evidence>
<sequence length="161" mass="17493">MPRLRGFPPRVVGTVVEADPCDAAPWELLARGIEASAGLVAASHKRNKLDRRQPPRLHAKGTCSWSRELVCTLDLCSPVRRHMHMGMGHMHMGLAMDKLAILRILLRQALHQILSPDGEAAATPRGGARGQGEVPPRGPSPSGGTRGPRKSAWPQSFYLCD</sequence>
<evidence type="ECO:0000256" key="1">
    <source>
        <dbReference type="SAM" id="MobiDB-lite"/>
    </source>
</evidence>
<keyword evidence="3" id="KW-1185">Reference proteome</keyword>
<feature type="region of interest" description="Disordered" evidence="1">
    <location>
        <begin position="117"/>
        <end position="161"/>
    </location>
</feature>
<accession>A0A8T0P3Q5</accession>
<evidence type="ECO:0000313" key="3">
    <source>
        <dbReference type="Proteomes" id="UP000823388"/>
    </source>
</evidence>